<dbReference type="InterPro" id="IPR018187">
    <property type="entry name" value="Asp/Glu_racemase_AS_1"/>
</dbReference>
<dbReference type="Gene3D" id="3.40.50.1860">
    <property type="match status" value="2"/>
</dbReference>
<keyword evidence="3 7" id="KW-0133">Cell shape</keyword>
<dbReference type="EC" id="5.1.1.3" evidence="2 7"/>
<feature type="active site" description="Proton donor/acceptor" evidence="7">
    <location>
        <position position="73"/>
    </location>
</feature>
<dbReference type="PROSITE" id="PS00924">
    <property type="entry name" value="ASP_GLU_RACEMASE_2"/>
    <property type="match status" value="1"/>
</dbReference>
<gene>
    <name evidence="7" type="primary">murI</name>
    <name evidence="8" type="ORF">A2828_01340</name>
</gene>
<dbReference type="SUPFAM" id="SSF53681">
    <property type="entry name" value="Aspartate/glutamate racemase"/>
    <property type="match status" value="2"/>
</dbReference>
<dbReference type="InterPro" id="IPR004391">
    <property type="entry name" value="Glu_race"/>
</dbReference>
<comment type="function">
    <text evidence="7">Provides the (R)-glutamate required for cell wall biosynthesis.</text>
</comment>
<dbReference type="InterPro" id="IPR015942">
    <property type="entry name" value="Asp/Glu/hydantoin_racemase"/>
</dbReference>
<dbReference type="EMBL" id="MHSR01000025">
    <property type="protein sequence ID" value="OHA45897.1"/>
    <property type="molecule type" value="Genomic_DNA"/>
</dbReference>
<dbReference type="HAMAP" id="MF_00258">
    <property type="entry name" value="Glu_racemase"/>
    <property type="match status" value="1"/>
</dbReference>
<protein>
    <recommendedName>
        <fullName evidence="2 7">Glutamate racemase</fullName>
        <ecNumber evidence="2 7">5.1.1.3</ecNumber>
    </recommendedName>
</protein>
<keyword evidence="4 7" id="KW-0573">Peptidoglycan synthesis</keyword>
<dbReference type="AlphaFoldDB" id="A0A1G2PC23"/>
<dbReference type="GO" id="GO:0009252">
    <property type="term" value="P:peptidoglycan biosynthetic process"/>
    <property type="evidence" value="ECO:0007669"/>
    <property type="project" value="UniProtKB-UniRule"/>
</dbReference>
<dbReference type="NCBIfam" id="TIGR00067">
    <property type="entry name" value="glut_race"/>
    <property type="match status" value="1"/>
</dbReference>
<feature type="binding site" evidence="7">
    <location>
        <begin position="188"/>
        <end position="189"/>
    </location>
    <ligand>
        <name>substrate</name>
    </ligand>
</feature>
<dbReference type="PANTHER" id="PTHR21198">
    <property type="entry name" value="GLUTAMATE RACEMASE"/>
    <property type="match status" value="1"/>
</dbReference>
<dbReference type="FunFam" id="3.40.50.1860:FF:000001">
    <property type="entry name" value="Glutamate racemase"/>
    <property type="match status" value="1"/>
</dbReference>
<keyword evidence="5 7" id="KW-0413">Isomerase</keyword>
<evidence type="ECO:0000256" key="7">
    <source>
        <dbReference type="HAMAP-Rule" id="MF_00258"/>
    </source>
</evidence>
<reference evidence="8 9" key="1">
    <citation type="journal article" date="2016" name="Nat. Commun.">
        <title>Thousands of microbial genomes shed light on interconnected biogeochemical processes in an aquifer system.</title>
        <authorList>
            <person name="Anantharaman K."/>
            <person name="Brown C.T."/>
            <person name="Hug L.A."/>
            <person name="Sharon I."/>
            <person name="Castelle C.J."/>
            <person name="Probst A.J."/>
            <person name="Thomas B.C."/>
            <person name="Singh A."/>
            <person name="Wilkins M.J."/>
            <person name="Karaoz U."/>
            <person name="Brodie E.L."/>
            <person name="Williams K.H."/>
            <person name="Hubbard S.S."/>
            <person name="Banfield J.F."/>
        </authorList>
    </citation>
    <scope>NUCLEOTIDE SEQUENCE [LARGE SCALE GENOMIC DNA]</scope>
</reference>
<comment type="pathway">
    <text evidence="7">Cell wall biogenesis; peptidoglycan biosynthesis.</text>
</comment>
<feature type="binding site" evidence="7">
    <location>
        <begin position="10"/>
        <end position="11"/>
    </location>
    <ligand>
        <name>substrate</name>
    </ligand>
</feature>
<evidence type="ECO:0000256" key="5">
    <source>
        <dbReference type="ARBA" id="ARBA00023235"/>
    </source>
</evidence>
<dbReference type="PROSITE" id="PS00923">
    <property type="entry name" value="ASP_GLU_RACEMASE_1"/>
    <property type="match status" value="1"/>
</dbReference>
<dbReference type="GO" id="GO:0008360">
    <property type="term" value="P:regulation of cell shape"/>
    <property type="evidence" value="ECO:0007669"/>
    <property type="project" value="UniProtKB-KW"/>
</dbReference>
<feature type="binding site" evidence="7">
    <location>
        <begin position="42"/>
        <end position="43"/>
    </location>
    <ligand>
        <name>substrate</name>
    </ligand>
</feature>
<organism evidence="8 9">
    <name type="scientific">Candidatus Terrybacteria bacterium RIFCSPHIGHO2_01_FULL_43_35</name>
    <dbReference type="NCBI Taxonomy" id="1802361"/>
    <lineage>
        <taxon>Bacteria</taxon>
        <taxon>Candidatus Terryibacteriota</taxon>
    </lineage>
</organism>
<dbReference type="GO" id="GO:0008881">
    <property type="term" value="F:glutamate racemase activity"/>
    <property type="evidence" value="ECO:0007669"/>
    <property type="project" value="UniProtKB-UniRule"/>
</dbReference>
<feature type="active site" description="Proton donor/acceptor" evidence="7">
    <location>
        <position position="187"/>
    </location>
</feature>
<comment type="caution">
    <text evidence="8">The sequence shown here is derived from an EMBL/GenBank/DDBJ whole genome shotgun (WGS) entry which is preliminary data.</text>
</comment>
<dbReference type="PANTHER" id="PTHR21198:SF3">
    <property type="entry name" value="GLUTAMATE RACEMASE"/>
    <property type="match status" value="1"/>
</dbReference>
<comment type="catalytic activity">
    <reaction evidence="1 7">
        <text>L-glutamate = D-glutamate</text>
        <dbReference type="Rhea" id="RHEA:12813"/>
        <dbReference type="ChEBI" id="CHEBI:29985"/>
        <dbReference type="ChEBI" id="CHEBI:29986"/>
        <dbReference type="EC" id="5.1.1.3"/>
    </reaction>
</comment>
<dbReference type="Proteomes" id="UP000178869">
    <property type="component" value="Unassembled WGS sequence"/>
</dbReference>
<evidence type="ECO:0000256" key="6">
    <source>
        <dbReference type="ARBA" id="ARBA00023316"/>
    </source>
</evidence>
<accession>A0A1G2PC23</accession>
<comment type="similarity">
    <text evidence="7">Belongs to the aspartate/glutamate racemases family.</text>
</comment>
<name>A0A1G2PC23_9BACT</name>
<evidence type="ECO:0000256" key="4">
    <source>
        <dbReference type="ARBA" id="ARBA00022984"/>
    </source>
</evidence>
<feature type="binding site" evidence="7">
    <location>
        <begin position="74"/>
        <end position="75"/>
    </location>
    <ligand>
        <name>substrate</name>
    </ligand>
</feature>
<proteinExistence type="inferred from homology"/>
<evidence type="ECO:0000256" key="2">
    <source>
        <dbReference type="ARBA" id="ARBA00013090"/>
    </source>
</evidence>
<dbReference type="UniPathway" id="UPA00219"/>
<keyword evidence="6 7" id="KW-0961">Cell wall biogenesis/degradation</keyword>
<dbReference type="InterPro" id="IPR033134">
    <property type="entry name" value="Asp/Glu_racemase_AS_2"/>
</dbReference>
<evidence type="ECO:0000256" key="1">
    <source>
        <dbReference type="ARBA" id="ARBA00001602"/>
    </source>
</evidence>
<sequence>MKNVVLGIFDSGIGGLTVAREIERRIPGVSYVYFGDTARLPYGTKTASTVVNYAIQNSKFLKAKGATMPIIACNTASAAILKTKGANKKISLIFKNSKTFNVIEPAVEAAKEATKNKKIGVLATPTTVNSRIYERLLPGYKVVSVPAPLLVPLIEAGWEYRPETKSILREYVNPLKKAGVDTVILGCTHYPFIAKLVRDMMGDKVKIINPAVQTAEKIELFVRQQKAKPQGVLTTRNYLNKLNKYPHRRFYVSDLPKGFSKQAARFMGHPIKARLI</sequence>
<evidence type="ECO:0000256" key="3">
    <source>
        <dbReference type="ARBA" id="ARBA00022960"/>
    </source>
</evidence>
<evidence type="ECO:0000313" key="9">
    <source>
        <dbReference type="Proteomes" id="UP000178869"/>
    </source>
</evidence>
<evidence type="ECO:0000313" key="8">
    <source>
        <dbReference type="EMBL" id="OHA45897.1"/>
    </source>
</evidence>
<dbReference type="Pfam" id="PF01177">
    <property type="entry name" value="Asp_Glu_race"/>
    <property type="match status" value="1"/>
</dbReference>
<dbReference type="GO" id="GO:0071555">
    <property type="term" value="P:cell wall organization"/>
    <property type="evidence" value="ECO:0007669"/>
    <property type="project" value="UniProtKB-KW"/>
</dbReference>
<dbReference type="InterPro" id="IPR001920">
    <property type="entry name" value="Asp/Glu_race"/>
</dbReference>